<dbReference type="Proteomes" id="UP000696294">
    <property type="component" value="Unassembled WGS sequence"/>
</dbReference>
<evidence type="ECO:0000313" key="1">
    <source>
        <dbReference type="EMBL" id="NJP90795.1"/>
    </source>
</evidence>
<dbReference type="RefSeq" id="WP_168010273.1">
    <property type="nucleotide sequence ID" value="NZ_JAATEP010000009.1"/>
</dbReference>
<name>A0ABX1AYV0_9ACTN</name>
<organism evidence="1 2">
    <name type="scientific">Nonomuraea composti</name>
    <dbReference type="NCBI Taxonomy" id="2720023"/>
    <lineage>
        <taxon>Bacteria</taxon>
        <taxon>Bacillati</taxon>
        <taxon>Actinomycetota</taxon>
        <taxon>Actinomycetes</taxon>
        <taxon>Streptosporangiales</taxon>
        <taxon>Streptosporangiaceae</taxon>
        <taxon>Nonomuraea</taxon>
    </lineage>
</organism>
<sequence>MNRLLRVKKERGAGHVTIFWEHGSAVGDRDLHADGAVVVAQATLGVVDARLEEAAWRASMKALLPTL</sequence>
<accession>A0ABX1AYV0</accession>
<comment type="caution">
    <text evidence="1">The sequence shown here is derived from an EMBL/GenBank/DDBJ whole genome shotgun (WGS) entry which is preliminary data.</text>
</comment>
<dbReference type="EMBL" id="JAATEP010000009">
    <property type="protein sequence ID" value="NJP90795.1"/>
    <property type="molecule type" value="Genomic_DNA"/>
</dbReference>
<proteinExistence type="predicted"/>
<protein>
    <submittedName>
        <fullName evidence="1">Uncharacterized protein</fullName>
    </submittedName>
</protein>
<keyword evidence="2" id="KW-1185">Reference proteome</keyword>
<evidence type="ECO:0000313" key="2">
    <source>
        <dbReference type="Proteomes" id="UP000696294"/>
    </source>
</evidence>
<gene>
    <name evidence="1" type="ORF">HCN51_15240</name>
</gene>
<reference evidence="1 2" key="1">
    <citation type="submission" date="2020-03" db="EMBL/GenBank/DDBJ databases">
        <title>WGS of actinomycetes isolated from Thailand.</title>
        <authorList>
            <person name="Thawai C."/>
        </authorList>
    </citation>
    <scope>NUCLEOTIDE SEQUENCE [LARGE SCALE GENOMIC DNA]</scope>
    <source>
        <strain evidence="1 2">FMUSA5-5</strain>
    </source>
</reference>